<accession>A0A0B6YC87</accession>
<proteinExistence type="predicted"/>
<organism evidence="1">
    <name type="scientific">Arion vulgaris</name>
    <dbReference type="NCBI Taxonomy" id="1028688"/>
    <lineage>
        <taxon>Eukaryota</taxon>
        <taxon>Metazoa</taxon>
        <taxon>Spiralia</taxon>
        <taxon>Lophotrochozoa</taxon>
        <taxon>Mollusca</taxon>
        <taxon>Gastropoda</taxon>
        <taxon>Heterobranchia</taxon>
        <taxon>Euthyneura</taxon>
        <taxon>Panpulmonata</taxon>
        <taxon>Eupulmonata</taxon>
        <taxon>Stylommatophora</taxon>
        <taxon>Helicina</taxon>
        <taxon>Arionoidea</taxon>
        <taxon>Arionidae</taxon>
        <taxon>Arion</taxon>
    </lineage>
</organism>
<protein>
    <submittedName>
        <fullName evidence="1">Uncharacterized protein</fullName>
    </submittedName>
</protein>
<reference evidence="1" key="1">
    <citation type="submission" date="2014-12" db="EMBL/GenBank/DDBJ databases">
        <title>Insight into the proteome of Arion vulgaris.</title>
        <authorList>
            <person name="Aradska J."/>
            <person name="Bulat T."/>
            <person name="Smidak R."/>
            <person name="Sarate P."/>
            <person name="Gangsoo J."/>
            <person name="Sialana F."/>
            <person name="Bilban M."/>
            <person name="Lubec G."/>
        </authorList>
    </citation>
    <scope>NUCLEOTIDE SEQUENCE</scope>
    <source>
        <tissue evidence="1">Skin</tissue>
    </source>
</reference>
<dbReference type="EMBL" id="HACG01006225">
    <property type="protein sequence ID" value="CEK53090.1"/>
    <property type="molecule type" value="Transcribed_RNA"/>
</dbReference>
<gene>
    <name evidence="1" type="primary">ORF19042</name>
</gene>
<evidence type="ECO:0000313" key="1">
    <source>
        <dbReference type="EMBL" id="CEK53090.1"/>
    </source>
</evidence>
<name>A0A0B6YC87_9EUPU</name>
<dbReference type="AlphaFoldDB" id="A0A0B6YC87"/>
<sequence>MSKSHAAHFQLGELGNGQYTNKSTLQINMCATTLASIICAARLQISRFPIS</sequence>